<dbReference type="KEGG" id="lyj:FKV23_09655"/>
<gene>
    <name evidence="3" type="ORF">FKV23_09655</name>
</gene>
<dbReference type="OrthoDB" id="141729at135614"/>
<dbReference type="Gene3D" id="2.40.10.220">
    <property type="entry name" value="predicted glycosyltransferase like domains"/>
    <property type="match status" value="1"/>
</dbReference>
<keyword evidence="4" id="KW-1185">Reference proteome</keyword>
<evidence type="ECO:0000256" key="1">
    <source>
        <dbReference type="SAM" id="MobiDB-lite"/>
    </source>
</evidence>
<proteinExistence type="predicted"/>
<dbReference type="Proteomes" id="UP000317199">
    <property type="component" value="Chromosome"/>
</dbReference>
<evidence type="ECO:0000259" key="2">
    <source>
        <dbReference type="Pfam" id="PF07238"/>
    </source>
</evidence>
<evidence type="ECO:0000313" key="3">
    <source>
        <dbReference type="EMBL" id="QDH71816.1"/>
    </source>
</evidence>
<reference evidence="3 4" key="1">
    <citation type="submission" date="2019-06" db="EMBL/GenBank/DDBJ databases">
        <title>Lysobacter alkalisoli sp. nov. isolated from saline-alkali soil.</title>
        <authorList>
            <person name="Sun J.-Q."/>
            <person name="Xu L."/>
        </authorList>
    </citation>
    <scope>NUCLEOTIDE SEQUENCE [LARGE SCALE GENOMIC DNA]</scope>
    <source>
        <strain evidence="3 4">SJ-36</strain>
    </source>
</reference>
<sequence>MAALQDGGRRDRGRGPRQPCRRTGHWRLDRRVARAGGLRTSRTRAPRCRAGSDGWHRDCRRSGVLRRAALAGTPQFASEGRAYRLQPGQRYRTRPAARPSQGRPSRVVGQRGQRPGDMDRRRHRLTPDCRRPGVAAYRHWRHAMTGETTGDAEGRRAPRKGVDILVPVINVVTQRALGLTRDISRGGMKVQVVGPLVDQALYQVHVELQLGDRRIPVEGGVQVVRQKREPSGAILVGMRFIHLDAANKQRLGEWLDAAGQNRA</sequence>
<evidence type="ECO:0000313" key="4">
    <source>
        <dbReference type="Proteomes" id="UP000317199"/>
    </source>
</evidence>
<accession>A0A514BWP2</accession>
<dbReference type="AlphaFoldDB" id="A0A514BWP2"/>
<dbReference type="Pfam" id="PF07238">
    <property type="entry name" value="PilZ"/>
    <property type="match status" value="1"/>
</dbReference>
<dbReference type="GO" id="GO:0035438">
    <property type="term" value="F:cyclic-di-GMP binding"/>
    <property type="evidence" value="ECO:0007669"/>
    <property type="project" value="InterPro"/>
</dbReference>
<protein>
    <submittedName>
        <fullName evidence="3">PilZ domain-containing protein</fullName>
    </submittedName>
</protein>
<feature type="region of interest" description="Disordered" evidence="1">
    <location>
        <begin position="1"/>
        <end position="56"/>
    </location>
</feature>
<dbReference type="EMBL" id="CP041242">
    <property type="protein sequence ID" value="QDH71816.1"/>
    <property type="molecule type" value="Genomic_DNA"/>
</dbReference>
<feature type="domain" description="PilZ" evidence="2">
    <location>
        <begin position="155"/>
        <end position="255"/>
    </location>
</feature>
<organism evidence="3 4">
    <name type="scientific">Marilutibacter alkalisoli</name>
    <dbReference type="NCBI Taxonomy" id="2591633"/>
    <lineage>
        <taxon>Bacteria</taxon>
        <taxon>Pseudomonadati</taxon>
        <taxon>Pseudomonadota</taxon>
        <taxon>Gammaproteobacteria</taxon>
        <taxon>Lysobacterales</taxon>
        <taxon>Lysobacteraceae</taxon>
        <taxon>Marilutibacter</taxon>
    </lineage>
</organism>
<dbReference type="InterPro" id="IPR009875">
    <property type="entry name" value="PilZ_domain"/>
</dbReference>
<feature type="region of interest" description="Disordered" evidence="1">
    <location>
        <begin position="78"/>
        <end position="126"/>
    </location>
</feature>
<name>A0A514BWP2_9GAMM</name>
<feature type="compositionally biased region" description="Basic and acidic residues" evidence="1">
    <location>
        <begin position="114"/>
        <end position="126"/>
    </location>
</feature>